<reference evidence="10" key="1">
    <citation type="journal article" date="2015" name="Genome Announc.">
        <title>Draft whole-genome sequence of the biocontrol agent Trichoderma harzianum T6776.</title>
        <authorList>
            <person name="Baroncelli R."/>
            <person name="Piaggeschi G."/>
            <person name="Fiorini L."/>
            <person name="Bertolini E."/>
            <person name="Zapparata A."/>
            <person name="Pe M.E."/>
            <person name="Sarrocco S."/>
            <person name="Vannacci G."/>
        </authorList>
    </citation>
    <scope>NUCLEOTIDE SEQUENCE [LARGE SCALE GENOMIC DNA]</scope>
    <source>
        <strain evidence="10">T6776</strain>
    </source>
</reference>
<feature type="transmembrane region" description="Helical" evidence="7">
    <location>
        <begin position="415"/>
        <end position="437"/>
    </location>
</feature>
<feature type="transmembrane region" description="Helical" evidence="7">
    <location>
        <begin position="457"/>
        <end position="477"/>
    </location>
</feature>
<evidence type="ECO:0000256" key="4">
    <source>
        <dbReference type="ARBA" id="ARBA00022989"/>
    </source>
</evidence>
<dbReference type="PANTHER" id="PTHR22950">
    <property type="entry name" value="AMINO ACID TRANSPORTER"/>
    <property type="match status" value="1"/>
</dbReference>
<proteinExistence type="inferred from homology"/>
<accession>A0A0F9XPJ5</accession>
<gene>
    <name evidence="9" type="ORF">THAR02_01481</name>
</gene>
<evidence type="ECO:0000313" key="10">
    <source>
        <dbReference type="Proteomes" id="UP000034112"/>
    </source>
</evidence>
<evidence type="ECO:0000256" key="2">
    <source>
        <dbReference type="ARBA" id="ARBA00008066"/>
    </source>
</evidence>
<feature type="transmembrane region" description="Helical" evidence="7">
    <location>
        <begin position="263"/>
        <end position="286"/>
    </location>
</feature>
<dbReference type="PANTHER" id="PTHR22950:SF461">
    <property type="entry name" value="AMINO ACID TRANSPORTER TRANSMEMBRANE DOMAIN-CONTAINING PROTEIN"/>
    <property type="match status" value="1"/>
</dbReference>
<dbReference type="OMA" id="KAMWGAQ"/>
<keyword evidence="3 7" id="KW-0812">Transmembrane</keyword>
<organism evidence="9 10">
    <name type="scientific">Trichoderma harzianum</name>
    <name type="common">Hypocrea lixii</name>
    <dbReference type="NCBI Taxonomy" id="5544"/>
    <lineage>
        <taxon>Eukaryota</taxon>
        <taxon>Fungi</taxon>
        <taxon>Dikarya</taxon>
        <taxon>Ascomycota</taxon>
        <taxon>Pezizomycotina</taxon>
        <taxon>Sordariomycetes</taxon>
        <taxon>Hypocreomycetidae</taxon>
        <taxon>Hypocreales</taxon>
        <taxon>Hypocreaceae</taxon>
        <taxon>Trichoderma</taxon>
    </lineage>
</organism>
<comment type="similarity">
    <text evidence="2">Belongs to the amino acid/polyamine transporter 2 family.</text>
</comment>
<feature type="transmembrane region" description="Helical" evidence="7">
    <location>
        <begin position="371"/>
        <end position="391"/>
    </location>
</feature>
<keyword evidence="5 7" id="KW-0472">Membrane</keyword>
<feature type="transmembrane region" description="Helical" evidence="7">
    <location>
        <begin position="483"/>
        <end position="509"/>
    </location>
</feature>
<comment type="caution">
    <text evidence="9">The sequence shown here is derived from an EMBL/GenBank/DDBJ whole genome shotgun (WGS) entry which is preliminary data.</text>
</comment>
<protein>
    <submittedName>
        <fullName evidence="9">Transmembrane amino acid transporter</fullName>
    </submittedName>
</protein>
<feature type="domain" description="Amino acid transporter transmembrane" evidence="8">
    <location>
        <begin position="130"/>
        <end position="517"/>
    </location>
</feature>
<dbReference type="Pfam" id="PF01490">
    <property type="entry name" value="Aa_trans"/>
    <property type="match status" value="1"/>
</dbReference>
<evidence type="ECO:0000256" key="6">
    <source>
        <dbReference type="SAM" id="MobiDB-lite"/>
    </source>
</evidence>
<evidence type="ECO:0000256" key="5">
    <source>
        <dbReference type="ARBA" id="ARBA00023136"/>
    </source>
</evidence>
<dbReference type="AlphaFoldDB" id="A0A0F9XPJ5"/>
<feature type="transmembrane region" description="Helical" evidence="7">
    <location>
        <begin position="202"/>
        <end position="224"/>
    </location>
</feature>
<keyword evidence="4 7" id="KW-1133">Transmembrane helix</keyword>
<sequence length="594" mass="64735">MGSEKEDYSSGPEDASTGPNTFLPSAIRPQHRPLHDSSVTLEEYMYYAEKTRAEEDAVAATKPPTTFIELIFPSKGTARRIEGFQPKEKEAKENPPAHNDASASGNGLLITDLEWTNASRALRSASAAACFYLITTDILGPFGVGFSIGTMGWGEGIGLFTLFGICAGFSGYLLWKVFLDVDSYEFPAKNYGDLGFRIWGPWLRYTINFLQALQLMISVGILVISNGLSISQVSKFRLCYIVCCLIWAVVGFFLGQIRTLNKLGFLANFAVVLNLMIMFISMGVMAHSEPNYGAAQAGSAGAALGGASVTPFANGTYPPIERHGGIPPSTNGFTGSINGLMNGVYAYGGAQLFVEFMAELQRPRDFLKAMWGAQFFIYACYMSYGSFVYFYQGQYANQLAYQGLSPYAWQTVCNMLAVLSGIIAATLYGNIGIKVIYNNVFIEVFRAPPITTTGGKILWAITVPIYWTIAFIIAASIPDFFGLTSVIAAICLVQFTYTFPAFIGLGLFVQKNAMQGEEAFNPVTGAVYRRDSGIKRWVRGFFAKFWYLNAMLLVYTLGSMALSGLGAYAAIKGLMDAFSSPQINAFTCTSPLQG</sequence>
<dbReference type="GO" id="GO:0016020">
    <property type="term" value="C:membrane"/>
    <property type="evidence" value="ECO:0007669"/>
    <property type="project" value="UniProtKB-SubCell"/>
</dbReference>
<feature type="transmembrane region" description="Helical" evidence="7">
    <location>
        <begin position="236"/>
        <end position="257"/>
    </location>
</feature>
<dbReference type="Proteomes" id="UP000034112">
    <property type="component" value="Unassembled WGS sequence"/>
</dbReference>
<evidence type="ECO:0000313" key="9">
    <source>
        <dbReference type="EMBL" id="KKP06430.1"/>
    </source>
</evidence>
<dbReference type="InterPro" id="IPR013057">
    <property type="entry name" value="AA_transpt_TM"/>
</dbReference>
<feature type="transmembrane region" description="Helical" evidence="7">
    <location>
        <begin position="545"/>
        <end position="571"/>
    </location>
</feature>
<evidence type="ECO:0000256" key="1">
    <source>
        <dbReference type="ARBA" id="ARBA00004141"/>
    </source>
</evidence>
<evidence type="ECO:0000259" key="8">
    <source>
        <dbReference type="Pfam" id="PF01490"/>
    </source>
</evidence>
<dbReference type="OrthoDB" id="40134at2759"/>
<name>A0A0F9XPJ5_TRIHA</name>
<evidence type="ECO:0000256" key="7">
    <source>
        <dbReference type="SAM" id="Phobius"/>
    </source>
</evidence>
<feature type="transmembrane region" description="Helical" evidence="7">
    <location>
        <begin position="157"/>
        <end position="175"/>
    </location>
</feature>
<dbReference type="EMBL" id="JOKZ01000026">
    <property type="protein sequence ID" value="KKP06430.1"/>
    <property type="molecule type" value="Genomic_DNA"/>
</dbReference>
<evidence type="ECO:0000256" key="3">
    <source>
        <dbReference type="ARBA" id="ARBA00022692"/>
    </source>
</evidence>
<feature type="region of interest" description="Disordered" evidence="6">
    <location>
        <begin position="1"/>
        <end position="36"/>
    </location>
</feature>
<dbReference type="GO" id="GO:0015179">
    <property type="term" value="F:L-amino acid transmembrane transporter activity"/>
    <property type="evidence" value="ECO:0007669"/>
    <property type="project" value="TreeGrafter"/>
</dbReference>
<comment type="subcellular location">
    <subcellularLocation>
        <location evidence="1">Membrane</location>
        <topology evidence="1">Multi-pass membrane protein</topology>
    </subcellularLocation>
</comment>